<dbReference type="InterPro" id="IPR017452">
    <property type="entry name" value="GPCR_Rhodpsn_7TM"/>
</dbReference>
<feature type="transmembrane region" description="Helical" evidence="11">
    <location>
        <begin position="123"/>
        <end position="142"/>
    </location>
</feature>
<dbReference type="PANTHER" id="PTHR24248">
    <property type="entry name" value="ADRENERGIC RECEPTOR-RELATED G-PROTEIN COUPLED RECEPTOR"/>
    <property type="match status" value="1"/>
</dbReference>
<proteinExistence type="inferred from homology"/>
<evidence type="ECO:0000256" key="11">
    <source>
        <dbReference type="SAM" id="Phobius"/>
    </source>
</evidence>
<feature type="compositionally biased region" description="Low complexity" evidence="10">
    <location>
        <begin position="586"/>
        <end position="598"/>
    </location>
</feature>
<feature type="domain" description="G-protein coupled receptors family 1 profile" evidence="12">
    <location>
        <begin position="61"/>
        <end position="521"/>
    </location>
</feature>
<evidence type="ECO:0000256" key="6">
    <source>
        <dbReference type="ARBA" id="ARBA00023136"/>
    </source>
</evidence>
<dbReference type="Gene3D" id="1.20.1070.10">
    <property type="entry name" value="Rhodopsin 7-helix transmembrane proteins"/>
    <property type="match status" value="2"/>
</dbReference>
<keyword evidence="3 9" id="KW-0812">Transmembrane</keyword>
<evidence type="ECO:0000256" key="5">
    <source>
        <dbReference type="ARBA" id="ARBA00023040"/>
    </source>
</evidence>
<keyword evidence="5 9" id="KW-0297">G-protein coupled receptor</keyword>
<evidence type="ECO:0000256" key="8">
    <source>
        <dbReference type="ARBA" id="ARBA00023224"/>
    </source>
</evidence>
<sequence>MNKNDDIHDILNSEIYPNEVLTSLKILNNSHLETMTFSPNIFYETFVYSLTIPLFIITATGNGMILVTIKYQARLLSSTSNYFILSLALADFFVGIASMPIMILFTANKQKWIYPQAVCDSWMAFDFLCSSASFLTLSAMSIERYKMLTTSYVHIKHSSKLRVITFICLAWLLPFITWVPVIILNRKIKGPDEINDCSNPADKYIVLTLCILIYHIPLICMVVFYTKLIIHIKKSSLNSLESNENIDLKYSKNLSKKSFQINNSIYSQPNENSYCDRKYSVNLEHFRIIPSIKLKKSNSFVAYKQPRFNSEIQYYMTNSHSFSLLNKISTFFPCFKKKSSSVQIPNKTLKKSLRSESLIDENIYSKKNSSPARVLRKKDAFLCLNDSDYSIKSSLNSRNDFDSFNSNLNSKFKIKNNSLNNFMEYQEILNRKEKHYSTSSSSKKNSLGAYENSNYQNMRLKRNRKAARMLGLLVASFSICWLPFTIVYPLCQFYPNLLPGWLTAISWWMGYLNSTINPFLYVYSNKNIRRSVRILFVKRLWNFLTGKNMNRNFRNDSLRHNILFGSYRNANHSHNNHQNKHENQKLKLLNNNNIKNNL</sequence>
<dbReference type="PROSITE" id="PS50262">
    <property type="entry name" value="G_PROTEIN_RECEP_F1_2"/>
    <property type="match status" value="1"/>
</dbReference>
<dbReference type="Proteomes" id="UP000663879">
    <property type="component" value="Unassembled WGS sequence"/>
</dbReference>
<evidence type="ECO:0000256" key="7">
    <source>
        <dbReference type="ARBA" id="ARBA00023170"/>
    </source>
</evidence>
<name>A0A813V8N4_9BILA</name>
<evidence type="ECO:0000256" key="3">
    <source>
        <dbReference type="ARBA" id="ARBA00022692"/>
    </source>
</evidence>
<evidence type="ECO:0000256" key="2">
    <source>
        <dbReference type="ARBA" id="ARBA00022475"/>
    </source>
</evidence>
<dbReference type="GO" id="GO:0071880">
    <property type="term" value="P:adenylate cyclase-activating adrenergic receptor signaling pathway"/>
    <property type="evidence" value="ECO:0007669"/>
    <property type="project" value="TreeGrafter"/>
</dbReference>
<accession>A0A813V8N4</accession>
<keyword evidence="8 9" id="KW-0807">Transducer</keyword>
<feature type="transmembrane region" description="Helical" evidence="11">
    <location>
        <begin position="46"/>
        <end position="69"/>
    </location>
</feature>
<dbReference type="AlphaFoldDB" id="A0A813V8N4"/>
<feature type="transmembrane region" description="Helical" evidence="11">
    <location>
        <begin position="81"/>
        <end position="103"/>
    </location>
</feature>
<feature type="transmembrane region" description="Helical" evidence="11">
    <location>
        <begin position="466"/>
        <end position="488"/>
    </location>
</feature>
<feature type="transmembrane region" description="Helical" evidence="11">
    <location>
        <begin position="500"/>
        <end position="523"/>
    </location>
</feature>
<keyword evidence="2" id="KW-1003">Cell membrane</keyword>
<dbReference type="PRINTS" id="PR00237">
    <property type="entry name" value="GPCRRHODOPSN"/>
</dbReference>
<feature type="region of interest" description="Disordered" evidence="10">
    <location>
        <begin position="573"/>
        <end position="598"/>
    </location>
</feature>
<comment type="similarity">
    <text evidence="9">Belongs to the G-protein coupled receptor 1 family.</text>
</comment>
<evidence type="ECO:0000259" key="12">
    <source>
        <dbReference type="PROSITE" id="PS50262"/>
    </source>
</evidence>
<dbReference type="PANTHER" id="PTHR24248:SF120">
    <property type="entry name" value="G-PROTEIN COUPLED RECEPTORS FAMILY 1 PROFILE DOMAIN-CONTAINING PROTEIN"/>
    <property type="match status" value="1"/>
</dbReference>
<dbReference type="InterPro" id="IPR000276">
    <property type="entry name" value="GPCR_Rhodpsn"/>
</dbReference>
<comment type="caution">
    <text evidence="13">The sequence shown here is derived from an EMBL/GenBank/DDBJ whole genome shotgun (WGS) entry which is preliminary data.</text>
</comment>
<feature type="transmembrane region" description="Helical" evidence="11">
    <location>
        <begin position="204"/>
        <end position="225"/>
    </location>
</feature>
<feature type="transmembrane region" description="Helical" evidence="11">
    <location>
        <begin position="163"/>
        <end position="184"/>
    </location>
</feature>
<evidence type="ECO:0000256" key="4">
    <source>
        <dbReference type="ARBA" id="ARBA00022989"/>
    </source>
</evidence>
<dbReference type="Pfam" id="PF00001">
    <property type="entry name" value="7tm_1"/>
    <property type="match status" value="1"/>
</dbReference>
<comment type="subcellular location">
    <subcellularLocation>
        <location evidence="1">Cell membrane</location>
        <topology evidence="1">Multi-pass membrane protein</topology>
    </subcellularLocation>
</comment>
<protein>
    <recommendedName>
        <fullName evidence="12">G-protein coupled receptors family 1 profile domain-containing protein</fullName>
    </recommendedName>
</protein>
<dbReference type="GO" id="GO:0043410">
    <property type="term" value="P:positive regulation of MAPK cascade"/>
    <property type="evidence" value="ECO:0007669"/>
    <property type="project" value="TreeGrafter"/>
</dbReference>
<reference evidence="13" key="1">
    <citation type="submission" date="2021-02" db="EMBL/GenBank/DDBJ databases">
        <authorList>
            <person name="Nowell W R."/>
        </authorList>
    </citation>
    <scope>NUCLEOTIDE SEQUENCE</scope>
    <source>
        <strain evidence="13">Ploen Becks lab</strain>
    </source>
</reference>
<dbReference type="GO" id="GO:0004930">
    <property type="term" value="F:G protein-coupled receptor activity"/>
    <property type="evidence" value="ECO:0007669"/>
    <property type="project" value="UniProtKB-KW"/>
</dbReference>
<dbReference type="GO" id="GO:0005886">
    <property type="term" value="C:plasma membrane"/>
    <property type="evidence" value="ECO:0007669"/>
    <property type="project" value="UniProtKB-SubCell"/>
</dbReference>
<dbReference type="OrthoDB" id="10017003at2759"/>
<keyword evidence="7 9" id="KW-0675">Receptor</keyword>
<evidence type="ECO:0000313" key="13">
    <source>
        <dbReference type="EMBL" id="CAF0834203.1"/>
    </source>
</evidence>
<dbReference type="PROSITE" id="PS00237">
    <property type="entry name" value="G_PROTEIN_RECEP_F1_1"/>
    <property type="match status" value="1"/>
</dbReference>
<evidence type="ECO:0000256" key="9">
    <source>
        <dbReference type="RuleBase" id="RU000688"/>
    </source>
</evidence>
<keyword evidence="14" id="KW-1185">Reference proteome</keyword>
<keyword evidence="6 11" id="KW-0472">Membrane</keyword>
<evidence type="ECO:0000256" key="10">
    <source>
        <dbReference type="SAM" id="MobiDB-lite"/>
    </source>
</evidence>
<gene>
    <name evidence="13" type="ORF">OXX778_LOCUS8120</name>
</gene>
<keyword evidence="4 11" id="KW-1133">Transmembrane helix</keyword>
<evidence type="ECO:0000313" key="14">
    <source>
        <dbReference type="Proteomes" id="UP000663879"/>
    </source>
</evidence>
<dbReference type="SUPFAM" id="SSF81321">
    <property type="entry name" value="Family A G protein-coupled receptor-like"/>
    <property type="match status" value="1"/>
</dbReference>
<dbReference type="EMBL" id="CAJNOC010001092">
    <property type="protein sequence ID" value="CAF0834203.1"/>
    <property type="molecule type" value="Genomic_DNA"/>
</dbReference>
<evidence type="ECO:0000256" key="1">
    <source>
        <dbReference type="ARBA" id="ARBA00004651"/>
    </source>
</evidence>
<organism evidence="13 14">
    <name type="scientific">Brachionus calyciflorus</name>
    <dbReference type="NCBI Taxonomy" id="104777"/>
    <lineage>
        <taxon>Eukaryota</taxon>
        <taxon>Metazoa</taxon>
        <taxon>Spiralia</taxon>
        <taxon>Gnathifera</taxon>
        <taxon>Rotifera</taxon>
        <taxon>Eurotatoria</taxon>
        <taxon>Monogononta</taxon>
        <taxon>Pseudotrocha</taxon>
        <taxon>Ploima</taxon>
        <taxon>Brachionidae</taxon>
        <taxon>Brachionus</taxon>
    </lineage>
</organism>